<accession>A0A3P7QTT7</accession>
<evidence type="ECO:0000313" key="3">
    <source>
        <dbReference type="Proteomes" id="UP000281553"/>
    </source>
</evidence>
<organism evidence="2 3">
    <name type="scientific">Dibothriocephalus latus</name>
    <name type="common">Fish tapeworm</name>
    <name type="synonym">Diphyllobothrium latum</name>
    <dbReference type="NCBI Taxonomy" id="60516"/>
    <lineage>
        <taxon>Eukaryota</taxon>
        <taxon>Metazoa</taxon>
        <taxon>Spiralia</taxon>
        <taxon>Lophotrochozoa</taxon>
        <taxon>Platyhelminthes</taxon>
        <taxon>Cestoda</taxon>
        <taxon>Eucestoda</taxon>
        <taxon>Diphyllobothriidea</taxon>
        <taxon>Diphyllobothriidae</taxon>
        <taxon>Dibothriocephalus</taxon>
    </lineage>
</organism>
<dbReference type="EMBL" id="UYRU01082973">
    <property type="protein sequence ID" value="VDN32959.1"/>
    <property type="molecule type" value="Genomic_DNA"/>
</dbReference>
<proteinExistence type="predicted"/>
<protein>
    <submittedName>
        <fullName evidence="2">Uncharacterized protein</fullName>
    </submittedName>
</protein>
<evidence type="ECO:0000313" key="2">
    <source>
        <dbReference type="EMBL" id="VDN32959.1"/>
    </source>
</evidence>
<reference evidence="2 3" key="1">
    <citation type="submission" date="2018-11" db="EMBL/GenBank/DDBJ databases">
        <authorList>
            <consortium name="Pathogen Informatics"/>
        </authorList>
    </citation>
    <scope>NUCLEOTIDE SEQUENCE [LARGE SCALE GENOMIC DNA]</scope>
</reference>
<feature type="compositionally biased region" description="Low complexity" evidence="1">
    <location>
        <begin position="115"/>
        <end position="132"/>
    </location>
</feature>
<feature type="compositionally biased region" description="Polar residues" evidence="1">
    <location>
        <begin position="1"/>
        <end position="14"/>
    </location>
</feature>
<gene>
    <name evidence="2" type="ORF">DILT_LOCUS16117</name>
</gene>
<evidence type="ECO:0000256" key="1">
    <source>
        <dbReference type="SAM" id="MobiDB-lite"/>
    </source>
</evidence>
<keyword evidence="3" id="KW-1185">Reference proteome</keyword>
<sequence>MPPSTTVHEGNSISKVRPDPKISSVPQSSTLPNPTPTPLQPPCAFNFRWHDANDHLVPTPHTMWTRRIDPLPAPDCTVYPILPPPPLPPMSTAQLQTQLGRQVSNSPTPQLTAVQLPPCQQQRQPPHFQPTA</sequence>
<feature type="non-terminal residue" evidence="2">
    <location>
        <position position="132"/>
    </location>
</feature>
<feature type="region of interest" description="Disordered" evidence="1">
    <location>
        <begin position="82"/>
        <end position="132"/>
    </location>
</feature>
<feature type="compositionally biased region" description="Polar residues" evidence="1">
    <location>
        <begin position="91"/>
        <end position="113"/>
    </location>
</feature>
<name>A0A3P7QTT7_DIBLA</name>
<feature type="region of interest" description="Disordered" evidence="1">
    <location>
        <begin position="1"/>
        <end position="39"/>
    </location>
</feature>
<dbReference type="Proteomes" id="UP000281553">
    <property type="component" value="Unassembled WGS sequence"/>
</dbReference>
<dbReference type="AlphaFoldDB" id="A0A3P7QTT7"/>